<keyword evidence="3" id="KW-1185">Reference proteome</keyword>
<dbReference type="InterPro" id="IPR011043">
    <property type="entry name" value="Gal_Oxase/kelch_b-propeller"/>
</dbReference>
<dbReference type="CDD" id="cd23399">
    <property type="entry name" value="beta-trefoil_ABD_ABFB"/>
    <property type="match status" value="1"/>
</dbReference>
<dbReference type="InterPro" id="IPR036195">
    <property type="entry name" value="AbfB_ABD_sf"/>
</dbReference>
<protein>
    <submittedName>
        <fullName evidence="2">Carbohydrate binding module (Family 35)</fullName>
    </submittedName>
</protein>
<dbReference type="SUPFAM" id="SSF110221">
    <property type="entry name" value="AbfB domain"/>
    <property type="match status" value="3"/>
</dbReference>
<dbReference type="RefSeq" id="WP_091243469.1">
    <property type="nucleotide sequence ID" value="NZ_FNIR01000005.1"/>
</dbReference>
<dbReference type="PROSITE" id="PS51175">
    <property type="entry name" value="CBM6"/>
    <property type="match status" value="1"/>
</dbReference>
<dbReference type="PANTHER" id="PTHR32208:SF56">
    <property type="entry name" value="GALACTOSE OXIDASE-RELATED"/>
    <property type="match status" value="1"/>
</dbReference>
<dbReference type="GO" id="GO:0046373">
    <property type="term" value="P:L-arabinose metabolic process"/>
    <property type="evidence" value="ECO:0007669"/>
    <property type="project" value="InterPro"/>
</dbReference>
<dbReference type="InterPro" id="IPR013783">
    <property type="entry name" value="Ig-like_fold"/>
</dbReference>
<dbReference type="OrthoDB" id="2795102at2"/>
<evidence type="ECO:0000259" key="1">
    <source>
        <dbReference type="PROSITE" id="PS51175"/>
    </source>
</evidence>
<organism evidence="2 3">
    <name type="scientific">Klenkia soli</name>
    <dbReference type="NCBI Taxonomy" id="1052260"/>
    <lineage>
        <taxon>Bacteria</taxon>
        <taxon>Bacillati</taxon>
        <taxon>Actinomycetota</taxon>
        <taxon>Actinomycetes</taxon>
        <taxon>Geodermatophilales</taxon>
        <taxon>Geodermatophilaceae</taxon>
        <taxon>Klenkia</taxon>
    </lineage>
</organism>
<dbReference type="InterPro" id="IPR007934">
    <property type="entry name" value="AbfB_ABD"/>
</dbReference>
<dbReference type="GO" id="GO:0046556">
    <property type="term" value="F:alpha-L-arabinofuranosidase activity"/>
    <property type="evidence" value="ECO:0007669"/>
    <property type="project" value="InterPro"/>
</dbReference>
<dbReference type="Gene3D" id="2.60.40.10">
    <property type="entry name" value="Immunoglobulins"/>
    <property type="match status" value="1"/>
</dbReference>
<dbReference type="Pfam" id="PF09118">
    <property type="entry name" value="GO-like_E_set"/>
    <property type="match status" value="1"/>
</dbReference>
<dbReference type="Pfam" id="PF05270">
    <property type="entry name" value="AbfB"/>
    <property type="match status" value="2"/>
</dbReference>
<dbReference type="InterPro" id="IPR037293">
    <property type="entry name" value="Gal_Oxidase_central_sf"/>
</dbReference>
<dbReference type="Gene3D" id="2.80.10.50">
    <property type="match status" value="4"/>
</dbReference>
<dbReference type="InterPro" id="IPR015202">
    <property type="entry name" value="GO-like_E_set"/>
</dbReference>
<feature type="domain" description="CBM6" evidence="1">
    <location>
        <begin position="755"/>
        <end position="883"/>
    </location>
</feature>
<name>A0A1H0IX24_9ACTN</name>
<dbReference type="Gene3D" id="2.130.10.80">
    <property type="entry name" value="Galactose oxidase/kelch, beta-propeller"/>
    <property type="match status" value="1"/>
</dbReference>
<dbReference type="PANTHER" id="PTHR32208">
    <property type="entry name" value="SECRETED PROTEIN-RELATED"/>
    <property type="match status" value="1"/>
</dbReference>
<dbReference type="InterPro" id="IPR005084">
    <property type="entry name" value="CBM6"/>
</dbReference>
<dbReference type="AlphaFoldDB" id="A0A1H0IX24"/>
<dbReference type="SUPFAM" id="SSF49785">
    <property type="entry name" value="Galactose-binding domain-like"/>
    <property type="match status" value="1"/>
</dbReference>
<dbReference type="GO" id="GO:0030246">
    <property type="term" value="F:carbohydrate binding"/>
    <property type="evidence" value="ECO:0007669"/>
    <property type="project" value="InterPro"/>
</dbReference>
<dbReference type="InterPro" id="IPR008979">
    <property type="entry name" value="Galactose-bd-like_sf"/>
</dbReference>
<proteinExistence type="predicted"/>
<dbReference type="SUPFAM" id="SSF81296">
    <property type="entry name" value="E set domains"/>
    <property type="match status" value="1"/>
</dbReference>
<reference evidence="3" key="1">
    <citation type="submission" date="2016-10" db="EMBL/GenBank/DDBJ databases">
        <authorList>
            <person name="Varghese N."/>
            <person name="Submissions S."/>
        </authorList>
    </citation>
    <scope>NUCLEOTIDE SEQUENCE [LARGE SCALE GENOMIC DNA]</scope>
    <source>
        <strain evidence="3">DSM 45843</strain>
    </source>
</reference>
<dbReference type="Gene3D" id="2.60.120.260">
    <property type="entry name" value="Galactose-binding domain-like"/>
    <property type="match status" value="1"/>
</dbReference>
<dbReference type="CDD" id="cd02851">
    <property type="entry name" value="E_set_GO_C"/>
    <property type="match status" value="1"/>
</dbReference>
<dbReference type="Proteomes" id="UP000199088">
    <property type="component" value="Unassembled WGS sequence"/>
</dbReference>
<dbReference type="InterPro" id="IPR014756">
    <property type="entry name" value="Ig_E-set"/>
</dbReference>
<gene>
    <name evidence="2" type="ORF">SAMN05660199_01794</name>
</gene>
<dbReference type="STRING" id="1052260.SAMN05660199_01794"/>
<dbReference type="SUPFAM" id="SSF50965">
    <property type="entry name" value="Galactose oxidase, central domain"/>
    <property type="match status" value="1"/>
</dbReference>
<sequence>MHDYNSFCNAGVTLPDGRILMVGGNSTMQTMVYDPTSRDQTMGANLARQRWYATALRLPDDRVVVLGGADYYNTGAYRTPNDNSKVATTPEIGTGTGAWTSLTGANSALAFGATDNRWWYPRAFNGPGGTIVGTSGDVVWRMSVAGTGSVTRTGTLPFNPRVSGSQVMYAPGRVLVAGGGQAFNEDGTAATNRAAVVDYTGTTPRITSTASMASARNWLNLTVLPDGRVLASGGTATGTNGDSAVRRAEIWNPATGTWTAAATAQRIRTYHSTALVMPSGAVFTGGGGVPGPEDNLNAEMFYPPSLFTRGADGVTRWASRPTITTLAGSATYGGQLTLGMGDNRTIREASLISMGGVTHSYATDQRRVPLTVTQNGASVKVSLPTSANTLPAGDYLLSTVDSNGVPSAGQVLTIRNGAAGSVTVNAPTTATGGGTPATTPTGSVPLTVGTSVGLEAVNYPGYRVRHAGDQGSLSAITAASAAADQADSSFVVRTGLAGADGVSLESVNSPGQFLRSNGTGGRVTLATPDGTAAGAAAATFLPVGGLNGQNTSLQLWGTPGVYLRHQNFQLYGQATDGSDLFRNDATFAVRAGLTGVPTVPLTVGTSVGLEAGNIAGYLVRHQNFQGALSAIGAASGAGDKADSSFVVRPGLAGAGGISLEAVGFPGQYLRANGTGGRVTLARPDGTAAGAAAATFLPVTGLTGQGTSLQLWGTPGVYLRHQNYQLVAQATDGSALFTADASFTVRTGLTTAPAAAVVQGETGTLAGSAVVWTGSTGWTGTGYVANLITAGSSTTVPVTRAAAGPVTITVRYAAGGGGPAGARTLTALVGGQATQVVSYAATADWNTWSQQSFVVDLPAGGSTVGIAMNQGDTGWIDVDAITVG</sequence>
<dbReference type="Pfam" id="PF16990">
    <property type="entry name" value="CBM_35"/>
    <property type="match status" value="1"/>
</dbReference>
<dbReference type="EMBL" id="FNIR01000005">
    <property type="protein sequence ID" value="SDO35779.1"/>
    <property type="molecule type" value="Genomic_DNA"/>
</dbReference>
<evidence type="ECO:0000313" key="3">
    <source>
        <dbReference type="Proteomes" id="UP000199088"/>
    </source>
</evidence>
<evidence type="ECO:0000313" key="2">
    <source>
        <dbReference type="EMBL" id="SDO35779.1"/>
    </source>
</evidence>
<accession>A0A1H0IX24</accession>